<dbReference type="InterPro" id="IPR037066">
    <property type="entry name" value="Plug_dom_sf"/>
</dbReference>
<dbReference type="HOGENOM" id="CLU_397703_0_0_5"/>
<dbReference type="Pfam" id="PF00593">
    <property type="entry name" value="TonB_dep_Rec_b-barrel"/>
    <property type="match status" value="1"/>
</dbReference>
<proteinExistence type="inferred from homology"/>
<organism evidence="14 15">
    <name type="scientific">Pseudoroseomonas cervicalis ATCC 49957</name>
    <dbReference type="NCBI Taxonomy" id="525371"/>
    <lineage>
        <taxon>Bacteria</taxon>
        <taxon>Pseudomonadati</taxon>
        <taxon>Pseudomonadota</taxon>
        <taxon>Alphaproteobacteria</taxon>
        <taxon>Acetobacterales</taxon>
        <taxon>Roseomonadaceae</taxon>
        <taxon>Roseomonas</taxon>
    </lineage>
</organism>
<evidence type="ECO:0000256" key="8">
    <source>
        <dbReference type="ARBA" id="ARBA00023170"/>
    </source>
</evidence>
<comment type="similarity">
    <text evidence="10 11">Belongs to the TonB-dependent receptor family.</text>
</comment>
<evidence type="ECO:0000256" key="11">
    <source>
        <dbReference type="RuleBase" id="RU003357"/>
    </source>
</evidence>
<reference evidence="14 15" key="1">
    <citation type="submission" date="2010-04" db="EMBL/GenBank/DDBJ databases">
        <authorList>
            <person name="Qin X."/>
            <person name="Bachman B."/>
            <person name="Battles P."/>
            <person name="Bell A."/>
            <person name="Bess C."/>
            <person name="Bickham C."/>
            <person name="Chaboub L."/>
            <person name="Chen D."/>
            <person name="Coyle M."/>
            <person name="Deiros D.R."/>
            <person name="Dinh H."/>
            <person name="Forbes L."/>
            <person name="Fowler G."/>
            <person name="Francisco L."/>
            <person name="Fu Q."/>
            <person name="Gubbala S."/>
            <person name="Hale W."/>
            <person name="Han Y."/>
            <person name="Hemphill L."/>
            <person name="Highlander S.K."/>
            <person name="Hirani K."/>
            <person name="Hogues M."/>
            <person name="Jackson L."/>
            <person name="Jakkamsetti A."/>
            <person name="Javaid M."/>
            <person name="Jiang H."/>
            <person name="Korchina V."/>
            <person name="Kovar C."/>
            <person name="Lara F."/>
            <person name="Lee S."/>
            <person name="Mata R."/>
            <person name="Mathew T."/>
            <person name="Moen C."/>
            <person name="Morales K."/>
            <person name="Munidasa M."/>
            <person name="Nazareth L."/>
            <person name="Ngo R."/>
            <person name="Nguyen L."/>
            <person name="Okwuonu G."/>
            <person name="Ongeri F."/>
            <person name="Patil S."/>
            <person name="Petrosino J."/>
            <person name="Pham C."/>
            <person name="Pham P."/>
            <person name="Pu L.-L."/>
            <person name="Puazo M."/>
            <person name="Raj R."/>
            <person name="Reid J."/>
            <person name="Rouhana J."/>
            <person name="Saada N."/>
            <person name="Shang Y."/>
            <person name="Simmons D."/>
            <person name="Thornton R."/>
            <person name="Warren J."/>
            <person name="Weissenberger G."/>
            <person name="Zhang J."/>
            <person name="Zhang L."/>
            <person name="Zhou C."/>
            <person name="Zhu D."/>
            <person name="Muzny D."/>
            <person name="Worley K."/>
            <person name="Gibbs R."/>
        </authorList>
    </citation>
    <scope>NUCLEOTIDE SEQUENCE [LARGE SCALE GENOMIC DNA]</scope>
    <source>
        <strain evidence="14 15">ATCC 49957</strain>
    </source>
</reference>
<name>D5RID9_9PROT</name>
<dbReference type="PANTHER" id="PTHR30069:SF29">
    <property type="entry name" value="HEMOGLOBIN AND HEMOGLOBIN-HAPTOGLOBIN-BINDING PROTEIN 1-RELATED"/>
    <property type="match status" value="1"/>
</dbReference>
<accession>D5RID9</accession>
<dbReference type="GO" id="GO:0009279">
    <property type="term" value="C:cell outer membrane"/>
    <property type="evidence" value="ECO:0007669"/>
    <property type="project" value="UniProtKB-SubCell"/>
</dbReference>
<dbReference type="InterPro" id="IPR000531">
    <property type="entry name" value="Beta-barrel_TonB"/>
</dbReference>
<evidence type="ECO:0000259" key="13">
    <source>
        <dbReference type="Pfam" id="PF07715"/>
    </source>
</evidence>
<evidence type="ECO:0000259" key="12">
    <source>
        <dbReference type="Pfam" id="PF00593"/>
    </source>
</evidence>
<dbReference type="InterPro" id="IPR036942">
    <property type="entry name" value="Beta-barrel_TonB_sf"/>
</dbReference>
<sequence>APGADPAALALPDLVVTATGRAEPRSQLAGTVQVIDEATIANSTARSVTDLLAEHAVGFFSEWTPGQTSLNLRGGATDGQGRDFRSQVLVLVNGRRAGTANLSKLSPADVARIEIVRGPASVIYGSQAMGGVINLILRDGRNSPGGFAELAGGSWGLARGNARYGVDLDGYSAYLGLSGTRRDDYRVGGGAREANTDYRRGGVTAAFGLPVGALGRVDLTARTDGIYDAGFRGSAANTLSEDDRVNESLDIALTGAREDGRLSWNLQAYAVRDVDTFRWASPVIRSGNNPAPGTALDWNKRRLEIIGTRLQPTLRLWAGNDLLLGFDAEQSTLRSDRFRLALPGGPAGQVAPYDNNETNHAYGLYAEDAQRLFDDRLTLRAGIRQSWGTTRFDPTPHLAGYRGREADFDSTTYSLGASFQALENVTLRTGWATGFRAPTATELAADFTAVGGGRTFGNANLKPESNDQVEIGATFSLGASQLDLALFQNAIRDRITTRARPGVPNTADYVNNPGEIMVRGLEAQASTDLARLLALAPGWRWRAFASGSWNFDMIDRAKTGTNTRNAERMYRYQASLGTVFGGRDWDLGATGILRGPMYYNTEENLLIPQAEPSREYVHRKAPFWVVNLRGNYRLRENVTLFGAVNNLFDVNRNPIFIATDAAPYRLDPRFSNGGLGTSMPGRELIAGLQVTF</sequence>
<keyword evidence="6 11" id="KW-0798">TonB box</keyword>
<dbReference type="GO" id="GO:0044718">
    <property type="term" value="P:siderophore transmembrane transport"/>
    <property type="evidence" value="ECO:0007669"/>
    <property type="project" value="TreeGrafter"/>
</dbReference>
<feature type="domain" description="TonB-dependent receptor plug" evidence="13">
    <location>
        <begin position="26"/>
        <end position="132"/>
    </location>
</feature>
<dbReference type="AlphaFoldDB" id="D5RID9"/>
<keyword evidence="7 10" id="KW-0472">Membrane</keyword>
<dbReference type="Pfam" id="PF07715">
    <property type="entry name" value="Plug"/>
    <property type="match status" value="1"/>
</dbReference>
<dbReference type="GO" id="GO:0015344">
    <property type="term" value="F:siderophore uptake transmembrane transporter activity"/>
    <property type="evidence" value="ECO:0007669"/>
    <property type="project" value="TreeGrafter"/>
</dbReference>
<evidence type="ECO:0000256" key="2">
    <source>
        <dbReference type="ARBA" id="ARBA00022448"/>
    </source>
</evidence>
<dbReference type="Gene3D" id="2.40.170.20">
    <property type="entry name" value="TonB-dependent receptor, beta-barrel domain"/>
    <property type="match status" value="1"/>
</dbReference>
<evidence type="ECO:0000256" key="10">
    <source>
        <dbReference type="PROSITE-ProRule" id="PRU01360"/>
    </source>
</evidence>
<dbReference type="InterPro" id="IPR039426">
    <property type="entry name" value="TonB-dep_rcpt-like"/>
</dbReference>
<dbReference type="CDD" id="cd01347">
    <property type="entry name" value="ligand_gated_channel"/>
    <property type="match status" value="1"/>
</dbReference>
<dbReference type="InterPro" id="IPR012910">
    <property type="entry name" value="Plug_dom"/>
</dbReference>
<dbReference type="PANTHER" id="PTHR30069">
    <property type="entry name" value="TONB-DEPENDENT OUTER MEMBRANE RECEPTOR"/>
    <property type="match status" value="1"/>
</dbReference>
<evidence type="ECO:0000256" key="6">
    <source>
        <dbReference type="ARBA" id="ARBA00023077"/>
    </source>
</evidence>
<feature type="domain" description="TonB-dependent receptor-like beta-barrel" evidence="12">
    <location>
        <begin position="188"/>
        <end position="647"/>
    </location>
</feature>
<protein>
    <submittedName>
        <fullName evidence="14">TonB-dependent receptor</fullName>
    </submittedName>
</protein>
<dbReference type="RefSeq" id="WP_007003908.1">
    <property type="nucleotide sequence ID" value="NZ_GG770778.1"/>
</dbReference>
<keyword evidence="3 10" id="KW-1134">Transmembrane beta strand</keyword>
<evidence type="ECO:0000256" key="9">
    <source>
        <dbReference type="ARBA" id="ARBA00023237"/>
    </source>
</evidence>
<comment type="caution">
    <text evidence="14">The sequence shown here is derived from an EMBL/GenBank/DDBJ whole genome shotgun (WGS) entry which is preliminary data.</text>
</comment>
<comment type="subcellular location">
    <subcellularLocation>
        <location evidence="1 10">Cell outer membrane</location>
        <topology evidence="1 10">Multi-pass membrane protein</topology>
    </subcellularLocation>
</comment>
<feature type="non-terminal residue" evidence="14">
    <location>
        <position position="1"/>
    </location>
</feature>
<keyword evidence="5" id="KW-0732">Signal</keyword>
<dbReference type="EMBL" id="ADVL01000142">
    <property type="protein sequence ID" value="EFH12930.1"/>
    <property type="molecule type" value="Genomic_DNA"/>
</dbReference>
<evidence type="ECO:0000313" key="15">
    <source>
        <dbReference type="Proteomes" id="UP000005324"/>
    </source>
</evidence>
<keyword evidence="2 10" id="KW-0813">Transport</keyword>
<keyword evidence="8 14" id="KW-0675">Receptor</keyword>
<dbReference type="SUPFAM" id="SSF56935">
    <property type="entry name" value="Porins"/>
    <property type="match status" value="1"/>
</dbReference>
<gene>
    <name evidence="14" type="ORF">HMPREF0731_0849</name>
</gene>
<evidence type="ECO:0000256" key="4">
    <source>
        <dbReference type="ARBA" id="ARBA00022692"/>
    </source>
</evidence>
<dbReference type="PROSITE" id="PS52016">
    <property type="entry name" value="TONB_DEPENDENT_REC_3"/>
    <property type="match status" value="1"/>
</dbReference>
<evidence type="ECO:0000256" key="1">
    <source>
        <dbReference type="ARBA" id="ARBA00004571"/>
    </source>
</evidence>
<evidence type="ECO:0000256" key="7">
    <source>
        <dbReference type="ARBA" id="ARBA00023136"/>
    </source>
</evidence>
<keyword evidence="9 10" id="KW-0998">Cell outer membrane</keyword>
<dbReference type="Gene3D" id="2.170.130.10">
    <property type="entry name" value="TonB-dependent receptor, plug domain"/>
    <property type="match status" value="1"/>
</dbReference>
<keyword evidence="15" id="KW-1185">Reference proteome</keyword>
<dbReference type="Proteomes" id="UP000005324">
    <property type="component" value="Unassembled WGS sequence"/>
</dbReference>
<keyword evidence="4 10" id="KW-0812">Transmembrane</keyword>
<evidence type="ECO:0000256" key="5">
    <source>
        <dbReference type="ARBA" id="ARBA00022729"/>
    </source>
</evidence>
<evidence type="ECO:0000313" key="14">
    <source>
        <dbReference type="EMBL" id="EFH12930.1"/>
    </source>
</evidence>
<evidence type="ECO:0000256" key="3">
    <source>
        <dbReference type="ARBA" id="ARBA00022452"/>
    </source>
</evidence>